<keyword evidence="2 7" id="KW-0812">Transmembrane</keyword>
<dbReference type="OrthoDB" id="5242431at2"/>
<comment type="caution">
    <text evidence="9">The sequence shown here is derived from an EMBL/GenBank/DDBJ whole genome shotgun (WGS) entry which is preliminary data.</text>
</comment>
<proteinExistence type="predicted"/>
<dbReference type="Gene3D" id="1.10.10.1320">
    <property type="entry name" value="Anti-sigma factor, zinc-finger domain"/>
    <property type="match status" value="1"/>
</dbReference>
<evidence type="ECO:0000259" key="8">
    <source>
        <dbReference type="Pfam" id="PF13490"/>
    </source>
</evidence>
<dbReference type="Proteomes" id="UP000321534">
    <property type="component" value="Unassembled WGS sequence"/>
</dbReference>
<reference evidence="9 10" key="1">
    <citation type="submission" date="2019-07" db="EMBL/GenBank/DDBJ databases">
        <title>Whole genome shotgun sequence of Terrabacter aerolatus NBRC 106305.</title>
        <authorList>
            <person name="Hosoyama A."/>
            <person name="Uohara A."/>
            <person name="Ohji S."/>
            <person name="Ichikawa N."/>
        </authorList>
    </citation>
    <scope>NUCLEOTIDE SEQUENCE [LARGE SCALE GENOMIC DNA]</scope>
    <source>
        <strain evidence="9 10">NBRC 106305</strain>
    </source>
</reference>
<dbReference type="EMBL" id="BJYX01000005">
    <property type="protein sequence ID" value="GEO29637.1"/>
    <property type="molecule type" value="Genomic_DNA"/>
</dbReference>
<evidence type="ECO:0000256" key="3">
    <source>
        <dbReference type="ARBA" id="ARBA00022989"/>
    </source>
</evidence>
<dbReference type="GO" id="GO:0016989">
    <property type="term" value="F:sigma factor antagonist activity"/>
    <property type="evidence" value="ECO:0007669"/>
    <property type="project" value="TreeGrafter"/>
</dbReference>
<evidence type="ECO:0000313" key="10">
    <source>
        <dbReference type="Proteomes" id="UP000321534"/>
    </source>
</evidence>
<keyword evidence="6" id="KW-0804">Transcription</keyword>
<organism evidence="9 10">
    <name type="scientific">Terrabacter aerolatus</name>
    <dbReference type="NCBI Taxonomy" id="422442"/>
    <lineage>
        <taxon>Bacteria</taxon>
        <taxon>Bacillati</taxon>
        <taxon>Actinomycetota</taxon>
        <taxon>Actinomycetes</taxon>
        <taxon>Micrococcales</taxon>
        <taxon>Intrasporangiaceae</taxon>
        <taxon>Terrabacter</taxon>
    </lineage>
</organism>
<gene>
    <name evidence="9" type="ORF">TAE01_14470</name>
</gene>
<name>A0A512CZK3_9MICO</name>
<keyword evidence="3 7" id="KW-1133">Transmembrane helix</keyword>
<dbReference type="GO" id="GO:0016020">
    <property type="term" value="C:membrane"/>
    <property type="evidence" value="ECO:0007669"/>
    <property type="project" value="UniProtKB-SubCell"/>
</dbReference>
<dbReference type="PANTHER" id="PTHR37461:SF1">
    <property type="entry name" value="ANTI-SIGMA-K FACTOR RSKA"/>
    <property type="match status" value="1"/>
</dbReference>
<evidence type="ECO:0000256" key="2">
    <source>
        <dbReference type="ARBA" id="ARBA00022692"/>
    </source>
</evidence>
<dbReference type="RefSeq" id="WP_147064873.1">
    <property type="nucleotide sequence ID" value="NZ_BAAARO010000002.1"/>
</dbReference>
<evidence type="ECO:0000256" key="7">
    <source>
        <dbReference type="SAM" id="Phobius"/>
    </source>
</evidence>
<feature type="domain" description="Putative zinc-finger" evidence="8">
    <location>
        <begin position="8"/>
        <end position="39"/>
    </location>
</feature>
<sequence length="238" mass="24864">MNPGSDDLHVLLGAYVLGGLSDDDHRAFSEHLRTCVPCQTELGQVSGLPRLLDLAGPEGGPHLAEAAAGVAAGLPTEPDNERVTTLLAEVSRRRRRRRTWITGLAAAAAVAFFVGGAWLGPRWTATTPPTAGPTATSTLPTTHVEAAAVPGSSVRVDIALVTRGWGTQLDIDCEDMPKEGELALWVIDANGRATTAASWRATAAGYSKVTGATALRPNEIRSLEVRTGTGKVLASART</sequence>
<accession>A0A512CZK3</accession>
<keyword evidence="5 7" id="KW-0472">Membrane</keyword>
<evidence type="ECO:0000256" key="6">
    <source>
        <dbReference type="ARBA" id="ARBA00023163"/>
    </source>
</evidence>
<evidence type="ECO:0000256" key="5">
    <source>
        <dbReference type="ARBA" id="ARBA00023136"/>
    </source>
</evidence>
<dbReference type="InterPro" id="IPR027383">
    <property type="entry name" value="Znf_put"/>
</dbReference>
<evidence type="ECO:0000256" key="1">
    <source>
        <dbReference type="ARBA" id="ARBA00004167"/>
    </source>
</evidence>
<dbReference type="InterPro" id="IPR051474">
    <property type="entry name" value="Anti-sigma-K/W_factor"/>
</dbReference>
<protein>
    <submittedName>
        <fullName evidence="9">Anti-sigma factor</fullName>
    </submittedName>
</protein>
<keyword evidence="10" id="KW-1185">Reference proteome</keyword>
<dbReference type="PANTHER" id="PTHR37461">
    <property type="entry name" value="ANTI-SIGMA-K FACTOR RSKA"/>
    <property type="match status" value="1"/>
</dbReference>
<dbReference type="GO" id="GO:0006417">
    <property type="term" value="P:regulation of translation"/>
    <property type="evidence" value="ECO:0007669"/>
    <property type="project" value="TreeGrafter"/>
</dbReference>
<dbReference type="Pfam" id="PF13490">
    <property type="entry name" value="zf-HC2"/>
    <property type="match status" value="1"/>
</dbReference>
<dbReference type="AlphaFoldDB" id="A0A512CZK3"/>
<evidence type="ECO:0000313" key="9">
    <source>
        <dbReference type="EMBL" id="GEO29637.1"/>
    </source>
</evidence>
<evidence type="ECO:0000256" key="4">
    <source>
        <dbReference type="ARBA" id="ARBA00023015"/>
    </source>
</evidence>
<dbReference type="InterPro" id="IPR041916">
    <property type="entry name" value="Anti_sigma_zinc_sf"/>
</dbReference>
<comment type="subcellular location">
    <subcellularLocation>
        <location evidence="1">Membrane</location>
        <topology evidence="1">Single-pass membrane protein</topology>
    </subcellularLocation>
</comment>
<feature type="transmembrane region" description="Helical" evidence="7">
    <location>
        <begin position="100"/>
        <end position="120"/>
    </location>
</feature>
<keyword evidence="4" id="KW-0805">Transcription regulation</keyword>